<organism evidence="2">
    <name type="scientific">Gaeumannomyces tritici (strain R3-111a-1)</name>
    <name type="common">Wheat and barley take-all root rot fungus</name>
    <name type="synonym">Gaeumannomyces graminis var. tritici</name>
    <dbReference type="NCBI Taxonomy" id="644352"/>
    <lineage>
        <taxon>Eukaryota</taxon>
        <taxon>Fungi</taxon>
        <taxon>Dikarya</taxon>
        <taxon>Ascomycota</taxon>
        <taxon>Pezizomycotina</taxon>
        <taxon>Sordariomycetes</taxon>
        <taxon>Sordariomycetidae</taxon>
        <taxon>Magnaporthales</taxon>
        <taxon>Magnaporthaceae</taxon>
        <taxon>Gaeumannomyces</taxon>
    </lineage>
</organism>
<evidence type="ECO:0000313" key="4">
    <source>
        <dbReference type="Proteomes" id="UP000006039"/>
    </source>
</evidence>
<gene>
    <name evidence="3" type="primary">20353454</name>
    <name evidence="2" type="ORF">GGTG_12996</name>
</gene>
<dbReference type="EnsemblFungi" id="EJT69377">
    <property type="protein sequence ID" value="EJT69377"/>
    <property type="gene ID" value="GGTG_12996"/>
</dbReference>
<protein>
    <submittedName>
        <fullName evidence="2 3">Uncharacterized protein</fullName>
    </submittedName>
</protein>
<dbReference type="GeneID" id="20353454"/>
<feature type="compositionally biased region" description="Basic and acidic residues" evidence="1">
    <location>
        <begin position="62"/>
        <end position="71"/>
    </location>
</feature>
<feature type="region of interest" description="Disordered" evidence="1">
    <location>
        <begin position="59"/>
        <end position="104"/>
    </location>
</feature>
<name>J3PHL6_GAET3</name>
<evidence type="ECO:0000313" key="2">
    <source>
        <dbReference type="EMBL" id="EJT69377.1"/>
    </source>
</evidence>
<dbReference type="EMBL" id="GL385404">
    <property type="protein sequence ID" value="EJT69377.1"/>
    <property type="molecule type" value="Genomic_DNA"/>
</dbReference>
<dbReference type="Proteomes" id="UP000006039">
    <property type="component" value="Unassembled WGS sequence"/>
</dbReference>
<feature type="region of interest" description="Disordered" evidence="1">
    <location>
        <begin position="125"/>
        <end position="149"/>
    </location>
</feature>
<dbReference type="AlphaFoldDB" id="J3PHL6"/>
<accession>J3PHL6</accession>
<dbReference type="HOGENOM" id="CLU_1749755_0_0_1"/>
<evidence type="ECO:0000313" key="3">
    <source>
        <dbReference type="EnsemblFungi" id="EJT69377"/>
    </source>
</evidence>
<reference evidence="2" key="2">
    <citation type="submission" date="2010-07" db="EMBL/GenBank/DDBJ databases">
        <authorList>
            <consortium name="The Broad Institute Genome Sequencing Platform"/>
            <consortium name="Broad Institute Genome Sequencing Center for Infectious Disease"/>
            <person name="Ma L.-J."/>
            <person name="Dead R."/>
            <person name="Young S."/>
            <person name="Zeng Q."/>
            <person name="Koehrsen M."/>
            <person name="Alvarado L."/>
            <person name="Berlin A."/>
            <person name="Chapman S.B."/>
            <person name="Chen Z."/>
            <person name="Freedman E."/>
            <person name="Gellesch M."/>
            <person name="Goldberg J."/>
            <person name="Griggs A."/>
            <person name="Gujja S."/>
            <person name="Heilman E.R."/>
            <person name="Heiman D."/>
            <person name="Hepburn T."/>
            <person name="Howarth C."/>
            <person name="Jen D."/>
            <person name="Larson L."/>
            <person name="Mehta T."/>
            <person name="Neiman D."/>
            <person name="Pearson M."/>
            <person name="Roberts A."/>
            <person name="Saif S."/>
            <person name="Shea T."/>
            <person name="Shenoy N."/>
            <person name="Sisk P."/>
            <person name="Stolte C."/>
            <person name="Sykes S."/>
            <person name="Walk T."/>
            <person name="White J."/>
            <person name="Yandava C."/>
            <person name="Haas B."/>
            <person name="Nusbaum C."/>
            <person name="Birren B."/>
        </authorList>
    </citation>
    <scope>NUCLEOTIDE SEQUENCE</scope>
    <source>
        <strain evidence="2">R3-111a-1</strain>
    </source>
</reference>
<dbReference type="VEuPathDB" id="FungiDB:GGTG_12996"/>
<reference evidence="3" key="5">
    <citation type="submission" date="2018-04" db="UniProtKB">
        <authorList>
            <consortium name="EnsemblFungi"/>
        </authorList>
    </citation>
    <scope>IDENTIFICATION</scope>
    <source>
        <strain evidence="3">R3-111a-1</strain>
    </source>
</reference>
<dbReference type="RefSeq" id="XP_009229162.1">
    <property type="nucleotide sequence ID" value="XM_009230898.1"/>
</dbReference>
<reference evidence="3" key="4">
    <citation type="journal article" date="2015" name="G3 (Bethesda)">
        <title>Genome sequences of three phytopathogenic species of the Magnaporthaceae family of fungi.</title>
        <authorList>
            <person name="Okagaki L.H."/>
            <person name="Nunes C.C."/>
            <person name="Sailsbery J."/>
            <person name="Clay B."/>
            <person name="Brown D."/>
            <person name="John T."/>
            <person name="Oh Y."/>
            <person name="Young N."/>
            <person name="Fitzgerald M."/>
            <person name="Haas B.J."/>
            <person name="Zeng Q."/>
            <person name="Young S."/>
            <person name="Adiconis X."/>
            <person name="Fan L."/>
            <person name="Levin J.Z."/>
            <person name="Mitchell T.K."/>
            <person name="Okubara P.A."/>
            <person name="Farman M.L."/>
            <person name="Kohn L.M."/>
            <person name="Birren B."/>
            <person name="Ma L.-J."/>
            <person name="Dean R.A."/>
        </authorList>
    </citation>
    <scope>NUCLEOTIDE SEQUENCE</scope>
    <source>
        <strain evidence="3">R3-111a-1</strain>
    </source>
</reference>
<reference evidence="2" key="3">
    <citation type="submission" date="2010-09" db="EMBL/GenBank/DDBJ databases">
        <title>Annotation of Gaeumannomyces graminis var. tritici R3-111a-1.</title>
        <authorList>
            <consortium name="The Broad Institute Genome Sequencing Platform"/>
            <person name="Ma L.-J."/>
            <person name="Dead R."/>
            <person name="Young S.K."/>
            <person name="Zeng Q."/>
            <person name="Gargeya S."/>
            <person name="Fitzgerald M."/>
            <person name="Haas B."/>
            <person name="Abouelleil A."/>
            <person name="Alvarado L."/>
            <person name="Arachchi H.M."/>
            <person name="Berlin A."/>
            <person name="Brown A."/>
            <person name="Chapman S.B."/>
            <person name="Chen Z."/>
            <person name="Dunbar C."/>
            <person name="Freedman E."/>
            <person name="Gearin G."/>
            <person name="Gellesch M."/>
            <person name="Goldberg J."/>
            <person name="Griggs A."/>
            <person name="Gujja S."/>
            <person name="Heiman D."/>
            <person name="Howarth C."/>
            <person name="Larson L."/>
            <person name="Lui A."/>
            <person name="MacDonald P.J.P."/>
            <person name="Mehta T."/>
            <person name="Montmayeur A."/>
            <person name="Murphy C."/>
            <person name="Neiman D."/>
            <person name="Pearson M."/>
            <person name="Priest M."/>
            <person name="Roberts A."/>
            <person name="Saif S."/>
            <person name="Shea T."/>
            <person name="Shenoy N."/>
            <person name="Sisk P."/>
            <person name="Stolte C."/>
            <person name="Sykes S."/>
            <person name="Yandava C."/>
            <person name="Wortman J."/>
            <person name="Nusbaum C."/>
            <person name="Birren B."/>
        </authorList>
    </citation>
    <scope>NUCLEOTIDE SEQUENCE</scope>
    <source>
        <strain evidence="2">R3-111a-1</strain>
    </source>
</reference>
<proteinExistence type="predicted"/>
<feature type="compositionally biased region" description="Basic residues" evidence="1">
    <location>
        <begin position="77"/>
        <end position="92"/>
    </location>
</feature>
<reference evidence="4" key="1">
    <citation type="submission" date="2010-07" db="EMBL/GenBank/DDBJ databases">
        <title>The genome sequence of Gaeumannomyces graminis var. tritici strain R3-111a-1.</title>
        <authorList>
            <consortium name="The Broad Institute Genome Sequencing Platform"/>
            <person name="Ma L.-J."/>
            <person name="Dead R."/>
            <person name="Young S."/>
            <person name="Zeng Q."/>
            <person name="Koehrsen M."/>
            <person name="Alvarado L."/>
            <person name="Berlin A."/>
            <person name="Chapman S.B."/>
            <person name="Chen Z."/>
            <person name="Freedman E."/>
            <person name="Gellesch M."/>
            <person name="Goldberg J."/>
            <person name="Griggs A."/>
            <person name="Gujja S."/>
            <person name="Heilman E.R."/>
            <person name="Heiman D."/>
            <person name="Hepburn T."/>
            <person name="Howarth C."/>
            <person name="Jen D."/>
            <person name="Larson L."/>
            <person name="Mehta T."/>
            <person name="Neiman D."/>
            <person name="Pearson M."/>
            <person name="Roberts A."/>
            <person name="Saif S."/>
            <person name="Shea T."/>
            <person name="Shenoy N."/>
            <person name="Sisk P."/>
            <person name="Stolte C."/>
            <person name="Sykes S."/>
            <person name="Walk T."/>
            <person name="White J."/>
            <person name="Yandava C."/>
            <person name="Haas B."/>
            <person name="Nusbaum C."/>
            <person name="Birren B."/>
        </authorList>
    </citation>
    <scope>NUCLEOTIDE SEQUENCE [LARGE SCALE GENOMIC DNA]</scope>
    <source>
        <strain evidence="4">R3-111a-1</strain>
    </source>
</reference>
<keyword evidence="4" id="KW-1185">Reference proteome</keyword>
<sequence length="149" mass="16399">MCSARRLVVQKQGLEWLVAASRVASLEVELTNCRSVDKCRGCAKQAPVQTSIVDAGGALDTAQKRKDDHSRVWGRQMTRRSWRGNGGNRRRGVSGPSPWSDSPERWWENCDGRFGAAAESAVRVGRAETAGRPNRSAKRAPSVPRWLVG</sequence>
<evidence type="ECO:0000256" key="1">
    <source>
        <dbReference type="SAM" id="MobiDB-lite"/>
    </source>
</evidence>